<reference evidence="3 4" key="1">
    <citation type="submission" date="2020-08" db="EMBL/GenBank/DDBJ databases">
        <title>Genome sequence of Sphingomonas daechungensis KACC 18115T.</title>
        <authorList>
            <person name="Hyun D.-W."/>
            <person name="Bae J.-W."/>
        </authorList>
    </citation>
    <scope>NUCLEOTIDE SEQUENCE [LARGE SCALE GENOMIC DNA]</scope>
    <source>
        <strain evidence="3 4">KACC 18115</strain>
        <plasmid evidence="3 4">p_unnamed1</plasmid>
    </source>
</reference>
<evidence type="ECO:0000259" key="2">
    <source>
        <dbReference type="Pfam" id="PF06742"/>
    </source>
</evidence>
<name>A0ABX6T436_9SPHN</name>
<dbReference type="Gene3D" id="2.60.120.600">
    <property type="entry name" value="Domain of unknown function DUF1214, C-terminal domain"/>
    <property type="match status" value="1"/>
</dbReference>
<gene>
    <name evidence="3" type="ORF">H9L15_15920</name>
</gene>
<accession>A0ABX6T436</accession>
<keyword evidence="4" id="KW-1185">Reference proteome</keyword>
<dbReference type="SUPFAM" id="SSF160935">
    <property type="entry name" value="VPA0735-like"/>
    <property type="match status" value="1"/>
</dbReference>
<dbReference type="EMBL" id="CP060781">
    <property type="protein sequence ID" value="QNP44647.1"/>
    <property type="molecule type" value="Genomic_DNA"/>
</dbReference>
<sequence>MFIVRKRAFPAAENKPQPSLSSFGQPEPNGDGSYDIYFGPAAPIGKEENWVQTVPGKGWFTYIRLYGPLEPFFDQTWRPDDIAKA</sequence>
<dbReference type="InterPro" id="IPR010621">
    <property type="entry name" value="DUF1214"/>
</dbReference>
<geneLocation type="plasmid" evidence="3 4">
    <name>p_unnamed1</name>
</geneLocation>
<keyword evidence="3" id="KW-0614">Plasmid</keyword>
<evidence type="ECO:0000313" key="3">
    <source>
        <dbReference type="EMBL" id="QNP44647.1"/>
    </source>
</evidence>
<dbReference type="PANTHER" id="PTHR36509">
    <property type="entry name" value="BLL3101 PROTEIN"/>
    <property type="match status" value="1"/>
</dbReference>
<dbReference type="Proteomes" id="UP000516134">
    <property type="component" value="Plasmid p_unnamed1"/>
</dbReference>
<feature type="region of interest" description="Disordered" evidence="1">
    <location>
        <begin position="1"/>
        <end position="34"/>
    </location>
</feature>
<evidence type="ECO:0000256" key="1">
    <source>
        <dbReference type="SAM" id="MobiDB-lite"/>
    </source>
</evidence>
<feature type="domain" description="DUF1214" evidence="2">
    <location>
        <begin position="12"/>
        <end position="69"/>
    </location>
</feature>
<dbReference type="RefSeq" id="WP_187716060.1">
    <property type="nucleotide sequence ID" value="NZ_BAABJC010000001.1"/>
</dbReference>
<proteinExistence type="predicted"/>
<dbReference type="InterPro" id="IPR037049">
    <property type="entry name" value="DUF1214_C_sf"/>
</dbReference>
<dbReference type="PANTHER" id="PTHR36509:SF3">
    <property type="entry name" value="SIGNAL PEPTIDE PROTEIN"/>
    <property type="match status" value="1"/>
</dbReference>
<evidence type="ECO:0000313" key="4">
    <source>
        <dbReference type="Proteomes" id="UP000516134"/>
    </source>
</evidence>
<protein>
    <submittedName>
        <fullName evidence="3">DUF1214 domain-containing protein</fullName>
    </submittedName>
</protein>
<organism evidence="3 4">
    <name type="scientific">Sphingomonas daechungensis</name>
    <dbReference type="NCBI Taxonomy" id="1176646"/>
    <lineage>
        <taxon>Bacteria</taxon>
        <taxon>Pseudomonadati</taxon>
        <taxon>Pseudomonadota</taxon>
        <taxon>Alphaproteobacteria</taxon>
        <taxon>Sphingomonadales</taxon>
        <taxon>Sphingomonadaceae</taxon>
        <taxon>Sphingomonas</taxon>
    </lineage>
</organism>
<dbReference type="Pfam" id="PF06742">
    <property type="entry name" value="DUF1214"/>
    <property type="match status" value="1"/>
</dbReference>